<dbReference type="Proteomes" id="UP001575622">
    <property type="component" value="Unassembled WGS sequence"/>
</dbReference>
<dbReference type="SUPFAM" id="SSF56300">
    <property type="entry name" value="Metallo-dependent phosphatases"/>
    <property type="match status" value="1"/>
</dbReference>
<reference evidence="3 4" key="1">
    <citation type="submission" date="2024-09" db="EMBL/GenBank/DDBJ databases">
        <authorList>
            <person name="Makale K.P.P."/>
            <person name="Makhzoum A."/>
            <person name="Rantong G."/>
            <person name="Rahube T.O."/>
        </authorList>
    </citation>
    <scope>NUCLEOTIDE SEQUENCE [LARGE SCALE GENOMIC DNA]</scope>
    <source>
        <strain evidence="3 4">KM_D13</strain>
    </source>
</reference>
<evidence type="ECO:0000313" key="4">
    <source>
        <dbReference type="Proteomes" id="UP001575622"/>
    </source>
</evidence>
<dbReference type="Gene3D" id="3.60.21.10">
    <property type="match status" value="1"/>
</dbReference>
<sequence length="361" mass="40343">MSREIIIAAVGDLLMKPLLIRLMRTGDGQRDSAGHKRGLYDFGQAFEPVARFLQDAHLTIGNLETTFAGGPDDGYTKTKRNPKNGFPSFNCPDAFASALKAAGFNVLATANNHCMDYGIRGLRRTLEVLDKNGIAHVGTFRNRQESRSLFVQEVEGVRIGILAYTRDTNGIPVPKSQPAGVKKIVRTSMKKDLKRLRTVSDFIIVYVHCGYEYHQSPAAPQKELVRFLFRQGADVVLGSHPHVLQPAVCRTVKDIDGRTRDRFAIYSLGNFISTRLHGKDAALTGLIVRIKIRKTSRGSVRLAGVEYIPTWVCIARNGGQKKCRIVPLRQALSKPEPFFAGQLDRMKRAYRSTLRMYSPER</sequence>
<dbReference type="Pfam" id="PF09587">
    <property type="entry name" value="PGA_cap"/>
    <property type="match status" value="1"/>
</dbReference>
<dbReference type="InterPro" id="IPR029052">
    <property type="entry name" value="Metallo-depent_PP-like"/>
</dbReference>
<dbReference type="PANTHER" id="PTHR33393">
    <property type="entry name" value="POLYGLUTAMINE SYNTHESIS ACCESSORY PROTEIN RV0574C-RELATED"/>
    <property type="match status" value="1"/>
</dbReference>
<dbReference type="SMART" id="SM00854">
    <property type="entry name" value="PGA_cap"/>
    <property type="match status" value="1"/>
</dbReference>
<keyword evidence="4" id="KW-1185">Reference proteome</keyword>
<dbReference type="InterPro" id="IPR052169">
    <property type="entry name" value="CW_Biosynth-Accessory"/>
</dbReference>
<dbReference type="PANTHER" id="PTHR33393:SF12">
    <property type="entry name" value="CAPSULE BIOSYNTHESIS PROTEIN CAPA"/>
    <property type="match status" value="1"/>
</dbReference>
<accession>A0ABV4UY52</accession>
<name>A0ABV4UY52_9BACL</name>
<dbReference type="RefSeq" id="WP_373949757.1">
    <property type="nucleotide sequence ID" value="NZ_JBHDLN010000003.1"/>
</dbReference>
<dbReference type="CDD" id="cd07381">
    <property type="entry name" value="MPP_CapA"/>
    <property type="match status" value="1"/>
</dbReference>
<comment type="caution">
    <text evidence="3">The sequence shown here is derived from an EMBL/GenBank/DDBJ whole genome shotgun (WGS) entry which is preliminary data.</text>
</comment>
<proteinExistence type="inferred from homology"/>
<protein>
    <submittedName>
        <fullName evidence="3">CapA family protein</fullName>
    </submittedName>
</protein>
<comment type="similarity">
    <text evidence="1">Belongs to the CapA family.</text>
</comment>
<evidence type="ECO:0000313" key="3">
    <source>
        <dbReference type="EMBL" id="MFB0842039.1"/>
    </source>
</evidence>
<dbReference type="EMBL" id="JBHDLN010000003">
    <property type="protein sequence ID" value="MFB0842039.1"/>
    <property type="molecule type" value="Genomic_DNA"/>
</dbReference>
<gene>
    <name evidence="3" type="ORF">ACEU3E_07650</name>
</gene>
<evidence type="ECO:0000256" key="1">
    <source>
        <dbReference type="ARBA" id="ARBA00005662"/>
    </source>
</evidence>
<feature type="domain" description="Capsule synthesis protein CapA" evidence="2">
    <location>
        <begin position="6"/>
        <end position="275"/>
    </location>
</feature>
<dbReference type="InterPro" id="IPR019079">
    <property type="entry name" value="Capsule_synth_CapA"/>
</dbReference>
<evidence type="ECO:0000259" key="2">
    <source>
        <dbReference type="SMART" id="SM00854"/>
    </source>
</evidence>
<organism evidence="3 4">
    <name type="scientific">Paenibacillus oleatilyticus</name>
    <dbReference type="NCBI Taxonomy" id="2594886"/>
    <lineage>
        <taxon>Bacteria</taxon>
        <taxon>Bacillati</taxon>
        <taxon>Bacillota</taxon>
        <taxon>Bacilli</taxon>
        <taxon>Bacillales</taxon>
        <taxon>Paenibacillaceae</taxon>
        <taxon>Paenibacillus</taxon>
    </lineage>
</organism>